<organism evidence="1 2">
    <name type="scientific">Ascaris lumbricoides</name>
    <name type="common">Giant roundworm</name>
    <dbReference type="NCBI Taxonomy" id="6252"/>
    <lineage>
        <taxon>Eukaryota</taxon>
        <taxon>Metazoa</taxon>
        <taxon>Ecdysozoa</taxon>
        <taxon>Nematoda</taxon>
        <taxon>Chromadorea</taxon>
        <taxon>Rhabditida</taxon>
        <taxon>Spirurina</taxon>
        <taxon>Ascaridomorpha</taxon>
        <taxon>Ascaridoidea</taxon>
        <taxon>Ascarididae</taxon>
        <taxon>Ascaris</taxon>
    </lineage>
</organism>
<name>A0A0M3IU53_ASCLU</name>
<dbReference type="WBParaSite" id="ALUE_0002228101-mRNA-1">
    <property type="protein sequence ID" value="ALUE_0002228101-mRNA-1"/>
    <property type="gene ID" value="ALUE_0002228101"/>
</dbReference>
<proteinExistence type="predicted"/>
<accession>A0A0M3IU53</accession>
<protein>
    <submittedName>
        <fullName evidence="2">Uncharacterized protein</fullName>
    </submittedName>
</protein>
<keyword evidence="1" id="KW-1185">Reference proteome</keyword>
<dbReference type="AlphaFoldDB" id="A0A0M3IU53"/>
<evidence type="ECO:0000313" key="2">
    <source>
        <dbReference type="WBParaSite" id="ALUE_0002228101-mRNA-1"/>
    </source>
</evidence>
<evidence type="ECO:0000313" key="1">
    <source>
        <dbReference type="Proteomes" id="UP000036681"/>
    </source>
</evidence>
<sequence length="54" mass="5844">MGCGRRAGNRISAEGYEGADGTRDSLFILIGAFGKYDQRLLCCKAGNYSSSMKF</sequence>
<dbReference type="Proteomes" id="UP000036681">
    <property type="component" value="Unplaced"/>
</dbReference>
<reference evidence="2" key="1">
    <citation type="submission" date="2017-02" db="UniProtKB">
        <authorList>
            <consortium name="WormBaseParasite"/>
        </authorList>
    </citation>
    <scope>IDENTIFICATION</scope>
</reference>